<dbReference type="AlphaFoldDB" id="A0AAV4W9I3"/>
<name>A0AAV4W9I3_9ARAC</name>
<feature type="region of interest" description="Disordered" evidence="1">
    <location>
        <begin position="1"/>
        <end position="80"/>
    </location>
</feature>
<evidence type="ECO:0000313" key="3">
    <source>
        <dbReference type="Proteomes" id="UP001054837"/>
    </source>
</evidence>
<dbReference type="Proteomes" id="UP001054837">
    <property type="component" value="Unassembled WGS sequence"/>
</dbReference>
<sequence length="107" mass="12386">MESRENYKMSEVHGVEKEVKKPIDVEVSGNSEKTDNVSSFKNGQRNRGETEQRKRSSPSSSSDLSPEYSPTFDETLKSDLDDTIVESLNRAEECERLCRKRRKINKW</sequence>
<reference evidence="2 3" key="1">
    <citation type="submission" date="2021-06" db="EMBL/GenBank/DDBJ databases">
        <title>Caerostris darwini draft genome.</title>
        <authorList>
            <person name="Kono N."/>
            <person name="Arakawa K."/>
        </authorList>
    </citation>
    <scope>NUCLEOTIDE SEQUENCE [LARGE SCALE GENOMIC DNA]</scope>
</reference>
<feature type="compositionally biased region" description="Basic and acidic residues" evidence="1">
    <location>
        <begin position="1"/>
        <end position="24"/>
    </location>
</feature>
<proteinExistence type="predicted"/>
<evidence type="ECO:0000313" key="2">
    <source>
        <dbReference type="EMBL" id="GIY78454.1"/>
    </source>
</evidence>
<keyword evidence="3" id="KW-1185">Reference proteome</keyword>
<gene>
    <name evidence="2" type="ORF">CDAR_192571</name>
</gene>
<accession>A0AAV4W9I3</accession>
<feature type="compositionally biased region" description="Low complexity" evidence="1">
    <location>
        <begin position="57"/>
        <end position="70"/>
    </location>
</feature>
<feature type="compositionally biased region" description="Polar residues" evidence="1">
    <location>
        <begin position="28"/>
        <end position="45"/>
    </location>
</feature>
<comment type="caution">
    <text evidence="2">The sequence shown here is derived from an EMBL/GenBank/DDBJ whole genome shotgun (WGS) entry which is preliminary data.</text>
</comment>
<protein>
    <submittedName>
        <fullName evidence="2">Uncharacterized protein</fullName>
    </submittedName>
</protein>
<evidence type="ECO:0000256" key="1">
    <source>
        <dbReference type="SAM" id="MobiDB-lite"/>
    </source>
</evidence>
<organism evidence="2 3">
    <name type="scientific">Caerostris darwini</name>
    <dbReference type="NCBI Taxonomy" id="1538125"/>
    <lineage>
        <taxon>Eukaryota</taxon>
        <taxon>Metazoa</taxon>
        <taxon>Ecdysozoa</taxon>
        <taxon>Arthropoda</taxon>
        <taxon>Chelicerata</taxon>
        <taxon>Arachnida</taxon>
        <taxon>Araneae</taxon>
        <taxon>Araneomorphae</taxon>
        <taxon>Entelegynae</taxon>
        <taxon>Araneoidea</taxon>
        <taxon>Araneidae</taxon>
        <taxon>Caerostris</taxon>
    </lineage>
</organism>
<dbReference type="EMBL" id="BPLQ01014245">
    <property type="protein sequence ID" value="GIY78454.1"/>
    <property type="molecule type" value="Genomic_DNA"/>
</dbReference>